<protein>
    <recommendedName>
        <fullName evidence="4">Extensin-like</fullName>
    </recommendedName>
</protein>
<feature type="compositionally biased region" description="Polar residues" evidence="1">
    <location>
        <begin position="21"/>
        <end position="30"/>
    </location>
</feature>
<organism evidence="2 3">
    <name type="scientific">Cucurbita argyrosperma subsp. sororia</name>
    <dbReference type="NCBI Taxonomy" id="37648"/>
    <lineage>
        <taxon>Eukaryota</taxon>
        <taxon>Viridiplantae</taxon>
        <taxon>Streptophyta</taxon>
        <taxon>Embryophyta</taxon>
        <taxon>Tracheophyta</taxon>
        <taxon>Spermatophyta</taxon>
        <taxon>Magnoliopsida</taxon>
        <taxon>eudicotyledons</taxon>
        <taxon>Gunneridae</taxon>
        <taxon>Pentapetalae</taxon>
        <taxon>rosids</taxon>
        <taxon>fabids</taxon>
        <taxon>Cucurbitales</taxon>
        <taxon>Cucurbitaceae</taxon>
        <taxon>Cucurbiteae</taxon>
        <taxon>Cucurbita</taxon>
    </lineage>
</organism>
<dbReference type="EMBL" id="JAGKQH010000004">
    <property type="protein sequence ID" value="KAG6602165.1"/>
    <property type="molecule type" value="Genomic_DNA"/>
</dbReference>
<gene>
    <name evidence="2" type="ORF">SDJN03_07398</name>
</gene>
<feature type="compositionally biased region" description="Low complexity" evidence="1">
    <location>
        <begin position="1"/>
        <end position="12"/>
    </location>
</feature>
<comment type="caution">
    <text evidence="2">The sequence shown here is derived from an EMBL/GenBank/DDBJ whole genome shotgun (WGS) entry which is preliminary data.</text>
</comment>
<proteinExistence type="predicted"/>
<accession>A0AAV6NWF4</accession>
<dbReference type="Proteomes" id="UP000685013">
    <property type="component" value="Chromosome 4"/>
</dbReference>
<evidence type="ECO:0000256" key="1">
    <source>
        <dbReference type="SAM" id="MobiDB-lite"/>
    </source>
</evidence>
<evidence type="ECO:0000313" key="3">
    <source>
        <dbReference type="Proteomes" id="UP000685013"/>
    </source>
</evidence>
<keyword evidence="3" id="KW-1185">Reference proteome</keyword>
<reference evidence="2 3" key="1">
    <citation type="journal article" date="2021" name="Hortic Res">
        <title>The domestication of Cucurbita argyrosperma as revealed by the genome of its wild relative.</title>
        <authorList>
            <person name="Barrera-Redondo J."/>
            <person name="Sanchez-de la Vega G."/>
            <person name="Aguirre-Liguori J.A."/>
            <person name="Castellanos-Morales G."/>
            <person name="Gutierrez-Guerrero Y.T."/>
            <person name="Aguirre-Dugua X."/>
            <person name="Aguirre-Planter E."/>
            <person name="Tenaillon M.I."/>
            <person name="Lira-Saade R."/>
            <person name="Eguiarte L.E."/>
        </authorList>
    </citation>
    <scope>NUCLEOTIDE SEQUENCE [LARGE SCALE GENOMIC DNA]</scope>
    <source>
        <strain evidence="2">JBR-2021</strain>
    </source>
</reference>
<feature type="compositionally biased region" description="Acidic residues" evidence="1">
    <location>
        <begin position="112"/>
        <end position="121"/>
    </location>
</feature>
<dbReference type="AlphaFoldDB" id="A0AAV6NWF4"/>
<feature type="non-terminal residue" evidence="2">
    <location>
        <position position="1"/>
    </location>
</feature>
<evidence type="ECO:0000313" key="2">
    <source>
        <dbReference type="EMBL" id="KAG6602165.1"/>
    </source>
</evidence>
<feature type="compositionally biased region" description="Pro residues" evidence="1">
    <location>
        <begin position="35"/>
        <end position="47"/>
    </location>
</feature>
<evidence type="ECO:0008006" key="4">
    <source>
        <dbReference type="Google" id="ProtNLM"/>
    </source>
</evidence>
<name>A0AAV6NWF4_9ROSI</name>
<feature type="region of interest" description="Disordered" evidence="1">
    <location>
        <begin position="1"/>
        <end position="80"/>
    </location>
</feature>
<sequence>MSSSSPPSGSGSDHPPLKQPQILQISQQSRNIKKPPLPPGAPKPRPPLLTVKKKTETPPSYHPFPPLPPSSSTVRPAEVMPLPGSSDYNIIAPPLPMFKTPPPHLHYRPEIPDSDADADAD</sequence>
<feature type="compositionally biased region" description="Pro residues" evidence="1">
    <location>
        <begin position="60"/>
        <end position="69"/>
    </location>
</feature>
<feature type="region of interest" description="Disordered" evidence="1">
    <location>
        <begin position="101"/>
        <end position="121"/>
    </location>
</feature>